<evidence type="ECO:0000256" key="1">
    <source>
        <dbReference type="SAM" id="Phobius"/>
    </source>
</evidence>
<dbReference type="InParanoid" id="A0A024G7N5"/>
<keyword evidence="1" id="KW-0812">Transmembrane</keyword>
<gene>
    <name evidence="2" type="ORF">BN9_033440</name>
</gene>
<keyword evidence="1" id="KW-0472">Membrane</keyword>
<keyword evidence="3" id="KW-1185">Reference proteome</keyword>
<comment type="caution">
    <text evidence="2">The sequence shown here is derived from an EMBL/GenBank/DDBJ whole genome shotgun (WGS) entry which is preliminary data.</text>
</comment>
<reference evidence="2 3" key="1">
    <citation type="submission" date="2012-05" db="EMBL/GenBank/DDBJ databases">
        <title>Recombination and specialization in a pathogen metapopulation.</title>
        <authorList>
            <person name="Gardiner A."/>
            <person name="Kemen E."/>
            <person name="Schultz-Larsen T."/>
            <person name="MacLean D."/>
            <person name="Van Oosterhout C."/>
            <person name="Jones J.D.G."/>
        </authorList>
    </citation>
    <scope>NUCLEOTIDE SEQUENCE [LARGE SCALE GENOMIC DNA]</scope>
    <source>
        <strain evidence="2 3">Ac Nc2</strain>
    </source>
</reference>
<evidence type="ECO:0000313" key="2">
    <source>
        <dbReference type="EMBL" id="CCI42560.1"/>
    </source>
</evidence>
<protein>
    <submittedName>
        <fullName evidence="2">Uncharacterized protein</fullName>
    </submittedName>
</protein>
<proteinExistence type="predicted"/>
<feature type="transmembrane region" description="Helical" evidence="1">
    <location>
        <begin position="139"/>
        <end position="158"/>
    </location>
</feature>
<accession>A0A024G7N5</accession>
<sequence>MTQFMGRMVRSCINAESRLVDAILLGTNASKLSQVANDGLFRNVPHRLLHIRHRWQKTTTKTIGCNQSGLMQSEHKTKIQYVLAGFCKSRVDTGTISLINSFLALCNAGFSSIFTLRAFSGEDVSLPVPGPDSESSQVSAKLFVGTFVYIGLGCAFKVS</sequence>
<dbReference type="EMBL" id="CAIX01000035">
    <property type="protein sequence ID" value="CCI42560.1"/>
    <property type="molecule type" value="Genomic_DNA"/>
</dbReference>
<evidence type="ECO:0000313" key="3">
    <source>
        <dbReference type="Proteomes" id="UP000053237"/>
    </source>
</evidence>
<dbReference type="AlphaFoldDB" id="A0A024G7N5"/>
<name>A0A024G7N5_9STRA</name>
<feature type="transmembrane region" description="Helical" evidence="1">
    <location>
        <begin position="98"/>
        <end position="119"/>
    </location>
</feature>
<organism evidence="2 3">
    <name type="scientific">Albugo candida</name>
    <dbReference type="NCBI Taxonomy" id="65357"/>
    <lineage>
        <taxon>Eukaryota</taxon>
        <taxon>Sar</taxon>
        <taxon>Stramenopiles</taxon>
        <taxon>Oomycota</taxon>
        <taxon>Peronosporomycetes</taxon>
        <taxon>Albuginales</taxon>
        <taxon>Albuginaceae</taxon>
        <taxon>Albugo</taxon>
    </lineage>
</organism>
<dbReference type="Proteomes" id="UP000053237">
    <property type="component" value="Unassembled WGS sequence"/>
</dbReference>
<keyword evidence="1" id="KW-1133">Transmembrane helix</keyword>